<dbReference type="PROSITE" id="PS51077">
    <property type="entry name" value="HTH_ICLR"/>
    <property type="match status" value="1"/>
</dbReference>
<accession>A0A2M9DDL2</accession>
<proteinExistence type="predicted"/>
<organism evidence="5 6">
    <name type="scientific">Brevirhabdus pacifica</name>
    <dbReference type="NCBI Taxonomy" id="1267768"/>
    <lineage>
        <taxon>Bacteria</taxon>
        <taxon>Pseudomonadati</taxon>
        <taxon>Pseudomonadota</taxon>
        <taxon>Alphaproteobacteria</taxon>
        <taxon>Rhodobacterales</taxon>
        <taxon>Paracoccaceae</taxon>
        <taxon>Brevirhabdus</taxon>
    </lineage>
</organism>
<protein>
    <submittedName>
        <fullName evidence="5">Uncharacterized protein</fullName>
    </submittedName>
</protein>
<dbReference type="InterPro" id="IPR050707">
    <property type="entry name" value="HTH_MetabolicPath_Reg"/>
</dbReference>
<dbReference type="FunFam" id="1.10.10.10:FF:000056">
    <property type="entry name" value="IclR family transcriptional regulator"/>
    <property type="match status" value="1"/>
</dbReference>
<dbReference type="InterPro" id="IPR029016">
    <property type="entry name" value="GAF-like_dom_sf"/>
</dbReference>
<dbReference type="Pfam" id="PF01614">
    <property type="entry name" value="IclR_C"/>
    <property type="match status" value="1"/>
</dbReference>
<dbReference type="Gene3D" id="1.10.10.10">
    <property type="entry name" value="Winged helix-like DNA-binding domain superfamily/Winged helix DNA-binding domain"/>
    <property type="match status" value="1"/>
</dbReference>
<dbReference type="GO" id="GO:0003677">
    <property type="term" value="F:DNA binding"/>
    <property type="evidence" value="ECO:0007669"/>
    <property type="project" value="UniProtKB-KW"/>
</dbReference>
<evidence type="ECO:0000313" key="6">
    <source>
        <dbReference type="Proteomes" id="UP000187266"/>
    </source>
</evidence>
<dbReference type="Pfam" id="PF09339">
    <property type="entry name" value="HTH_IclR"/>
    <property type="match status" value="1"/>
</dbReference>
<dbReference type="GO" id="GO:0003700">
    <property type="term" value="F:DNA-binding transcription factor activity"/>
    <property type="evidence" value="ECO:0007669"/>
    <property type="project" value="TreeGrafter"/>
</dbReference>
<dbReference type="RefSeq" id="WP_076979500.1">
    <property type="nucleotide sequence ID" value="NZ_CP019124.1"/>
</dbReference>
<feature type="compositionally biased region" description="Basic and acidic residues" evidence="4">
    <location>
        <begin position="1"/>
        <end position="18"/>
    </location>
</feature>
<dbReference type="SUPFAM" id="SSF46785">
    <property type="entry name" value="Winged helix' DNA-binding domain"/>
    <property type="match status" value="1"/>
</dbReference>
<dbReference type="PANTHER" id="PTHR30136:SF35">
    <property type="entry name" value="HTH-TYPE TRANSCRIPTIONAL REGULATOR RV1719"/>
    <property type="match status" value="1"/>
</dbReference>
<dbReference type="PANTHER" id="PTHR30136">
    <property type="entry name" value="HELIX-TURN-HELIX TRANSCRIPTIONAL REGULATOR, ICLR FAMILY"/>
    <property type="match status" value="1"/>
</dbReference>
<evidence type="ECO:0000256" key="1">
    <source>
        <dbReference type="ARBA" id="ARBA00023015"/>
    </source>
</evidence>
<dbReference type="InterPro" id="IPR036390">
    <property type="entry name" value="WH_DNA-bd_sf"/>
</dbReference>
<dbReference type="InterPro" id="IPR036388">
    <property type="entry name" value="WH-like_DNA-bd_sf"/>
</dbReference>
<dbReference type="GO" id="GO:0045892">
    <property type="term" value="P:negative regulation of DNA-templated transcription"/>
    <property type="evidence" value="ECO:0007669"/>
    <property type="project" value="TreeGrafter"/>
</dbReference>
<dbReference type="PROSITE" id="PS51078">
    <property type="entry name" value="ICLR_ED"/>
    <property type="match status" value="1"/>
</dbReference>
<evidence type="ECO:0000256" key="3">
    <source>
        <dbReference type="ARBA" id="ARBA00023163"/>
    </source>
</evidence>
<evidence type="ECO:0000256" key="2">
    <source>
        <dbReference type="ARBA" id="ARBA00023125"/>
    </source>
</evidence>
<dbReference type="STRING" id="1267768.BV394_06905"/>
<dbReference type="Proteomes" id="UP000187266">
    <property type="component" value="Chromosome"/>
</dbReference>
<keyword evidence="6" id="KW-1185">Reference proteome</keyword>
<dbReference type="AlphaFoldDB" id="A0A1U7DHJ8"/>
<keyword evidence="1" id="KW-0805">Transcription regulation</keyword>
<reference evidence="5 6" key="1">
    <citation type="submission" date="2017-01" db="EMBL/GenBank/DDBJ databases">
        <title>Genomic analysis of Xuhuaishuia manganoxidans DY6-4.</title>
        <authorList>
            <person name="Wang X."/>
        </authorList>
    </citation>
    <scope>NUCLEOTIDE SEQUENCE [LARGE SCALE GENOMIC DNA]</scope>
    <source>
        <strain evidence="5 6">DY6-4</strain>
    </source>
</reference>
<keyword evidence="3" id="KW-0804">Transcription</keyword>
<dbReference type="InterPro" id="IPR014757">
    <property type="entry name" value="Tscrpt_reg_IclR_C"/>
</dbReference>
<evidence type="ECO:0000256" key="4">
    <source>
        <dbReference type="SAM" id="MobiDB-lite"/>
    </source>
</evidence>
<dbReference type="EMBL" id="CP019124">
    <property type="protein sequence ID" value="APX89477.1"/>
    <property type="molecule type" value="Genomic_DNA"/>
</dbReference>
<gene>
    <name evidence="5" type="ORF">BV394_06905</name>
</gene>
<keyword evidence="2" id="KW-0238">DNA-binding</keyword>
<accession>A0A1U7DHJ8</accession>
<sequence length="273" mass="30401">MPTPEKSEPNRNPRRDSTRLSSVTTAIHLLKTFSLEDQELGISELAKRLGVAKSTVHRLASALLDEGLLQQNPENGRYRLGVGLFSLGSQVRSRFDVVNASKKILNDLRERTQENVRLAVLEGQRAVFMHDFESPQTLRLKSGTGRQLPAFAVAEGLCLLSGMREPELERFLEAPRKPMTEKTITDAAEIRERVRRVKRQGYAIEDEECEIGTRCLAAPIYTSDGRVLAAVGVAGPRLRMKKSQFSKLAPVVIEAAETISQTMGFSGRPRIYV</sequence>
<evidence type="ECO:0000313" key="5">
    <source>
        <dbReference type="EMBL" id="APX89477.1"/>
    </source>
</evidence>
<feature type="region of interest" description="Disordered" evidence="4">
    <location>
        <begin position="1"/>
        <end position="20"/>
    </location>
</feature>
<dbReference type="InterPro" id="IPR005471">
    <property type="entry name" value="Tscrpt_reg_IclR_N"/>
</dbReference>
<dbReference type="SUPFAM" id="SSF55781">
    <property type="entry name" value="GAF domain-like"/>
    <property type="match status" value="1"/>
</dbReference>
<dbReference type="SMART" id="SM00346">
    <property type="entry name" value="HTH_ICLR"/>
    <property type="match status" value="1"/>
</dbReference>
<name>A0A1U7DHJ8_9RHOB</name>
<dbReference type="Gene3D" id="3.30.450.40">
    <property type="match status" value="1"/>
</dbReference>